<dbReference type="Proteomes" id="UP001059480">
    <property type="component" value="Unassembled WGS sequence"/>
</dbReference>
<dbReference type="EMBL" id="JANHNZ010000001">
    <property type="protein sequence ID" value="MCQ9209270.1"/>
    <property type="molecule type" value="Genomic_DNA"/>
</dbReference>
<evidence type="ECO:0000313" key="1">
    <source>
        <dbReference type="EMBL" id="MCQ9209270.1"/>
    </source>
</evidence>
<dbReference type="RefSeq" id="WP_256944375.1">
    <property type="nucleotide sequence ID" value="NZ_JANHNZ010000001.1"/>
</dbReference>
<proteinExistence type="predicted"/>
<reference evidence="1" key="2">
    <citation type="journal article" date="2023" name="Curr. Microbiol.">
        <title>Granulicatella seriolae sp. nov., a Novel Facultative Anaerobe Isolated from Yellowtail Marine Fish.</title>
        <authorList>
            <person name="Lee M."/>
            <person name="Choi Y.J."/>
            <person name="Farooq A."/>
            <person name="Jeong J.B."/>
            <person name="Jung M.Y."/>
        </authorList>
    </citation>
    <scope>NUCLEOTIDE SEQUENCE</scope>
    <source>
        <strain evidence="1">S8</strain>
    </source>
</reference>
<accession>A0ABT1WMG1</accession>
<sequence>MTKNVELHTSTWSKMKNALSSLTGGGGYSSTGYGGYGGYNGYGVTYGFGKQIRDLVDLSERAKQLIAEKDSDGVVSFSYHDEKEQALTLQAKLGKLETYSSNVSKYITDKIDKPFYEAMDKVGASLEALSISTYKTSNTVGYKRTDQITDMYGHSTTIEVTPKEISLADLYQVDNPYKTALEASYEAYQTSDAYQEHKLTASDYLMASHHTRAFQYDSISDQQETIELWRDLALGAGVIVLTIFCPPAGIAAGITLAAVETYSTISGKDWGTGRELSDGERALRGSFALFDLIPGVGYLTKVAKSGSKLAAKELLQATLKEGFEQGARNVDNVVKLANKVGDKVVGQVDNFGKQLANITNKTVVSGAEHLSSGLKAVDSQLSDVAKNFRLNVGLEPQFVSGVPPTSSSQIDTLTSKLDDFVSLNKADMAASSSDVSKSFSLNWNTGTGYNKSSGLADDVAKNITGAERLLNPDLLDELSKSGVKYNPDDVIMVTKNTEKDLLWLEYGNNKAGLNHIEIRHATDFSKRGIKNIPEFIHDMLKNNPVSIVESSRGMNAIYLINGKKYLIAYGKNGFIVSVYPI</sequence>
<protein>
    <submittedName>
        <fullName evidence="1">Pre-toxin TG domain-containing protein</fullName>
    </submittedName>
</protein>
<organism evidence="1 2">
    <name type="scientific">Granulicatella seriolae</name>
    <dbReference type="NCBI Taxonomy" id="2967226"/>
    <lineage>
        <taxon>Bacteria</taxon>
        <taxon>Bacillati</taxon>
        <taxon>Bacillota</taxon>
        <taxon>Bacilli</taxon>
        <taxon>Lactobacillales</taxon>
        <taxon>Carnobacteriaceae</taxon>
        <taxon>Granulicatella</taxon>
    </lineage>
</organism>
<keyword evidence="2" id="KW-1185">Reference proteome</keyword>
<comment type="caution">
    <text evidence="1">The sequence shown here is derived from an EMBL/GenBank/DDBJ whole genome shotgun (WGS) entry which is preliminary data.</text>
</comment>
<reference evidence="1" key="1">
    <citation type="submission" date="2022-07" db="EMBL/GenBank/DDBJ databases">
        <authorList>
            <person name="Jung M.-Y."/>
            <person name="Lee M."/>
        </authorList>
    </citation>
    <scope>NUCLEOTIDE SEQUENCE</scope>
    <source>
        <strain evidence="1">S8</strain>
    </source>
</reference>
<name>A0ABT1WMG1_9LACT</name>
<reference evidence="1" key="3">
    <citation type="journal article" date="2023" name="Microbiol. Resour. Announc.">
        <title>Draft Genome Sequence of Granulicatella sp. Strain S8, Isolated from a Marine Fish, Seriola quinqueradiata.</title>
        <authorList>
            <person name="Lee M."/>
            <person name="Farooq A."/>
            <person name="Jeong J.B."/>
            <person name="Jung M.Y."/>
        </authorList>
    </citation>
    <scope>NUCLEOTIDE SEQUENCE</scope>
    <source>
        <strain evidence="1">S8</strain>
    </source>
</reference>
<evidence type="ECO:0000313" key="2">
    <source>
        <dbReference type="Proteomes" id="UP001059480"/>
    </source>
</evidence>
<gene>
    <name evidence="1" type="ORF">NPA36_01645</name>
</gene>